<evidence type="ECO:0000313" key="4">
    <source>
        <dbReference type="EMBL" id="KAL1550187.1"/>
    </source>
</evidence>
<dbReference type="Pfam" id="PF13041">
    <property type="entry name" value="PPR_2"/>
    <property type="match status" value="1"/>
</dbReference>
<dbReference type="SUPFAM" id="SSF56235">
    <property type="entry name" value="N-terminal nucleophile aminohydrolases (Ntn hydrolases)"/>
    <property type="match status" value="1"/>
</dbReference>
<dbReference type="AlphaFoldDB" id="A0ABD1H1R6"/>
<comment type="similarity">
    <text evidence="1">Belongs to the PPR family. P subfamily.</text>
</comment>
<gene>
    <name evidence="4" type="ORF">AAHA92_18186</name>
</gene>
<protein>
    <recommendedName>
        <fullName evidence="6">Pentatricopeptide repeat-containing protein</fullName>
    </recommendedName>
</protein>
<evidence type="ECO:0000256" key="3">
    <source>
        <dbReference type="PROSITE-ProRule" id="PRU00708"/>
    </source>
</evidence>
<dbReference type="PANTHER" id="PTHR47447:SF23">
    <property type="entry name" value="PENTACOTRIPEPTIDE-REPEAT REGION OF PRORP DOMAIN-CONTAINING PROTEIN"/>
    <property type="match status" value="1"/>
</dbReference>
<dbReference type="PROSITE" id="PS51375">
    <property type="entry name" value="PPR"/>
    <property type="match status" value="2"/>
</dbReference>
<dbReference type="PANTHER" id="PTHR47447">
    <property type="entry name" value="OS03G0856100 PROTEIN"/>
    <property type="match status" value="1"/>
</dbReference>
<accession>A0ABD1H1R6</accession>
<reference evidence="4 5" key="1">
    <citation type="submission" date="2024-06" db="EMBL/GenBank/DDBJ databases">
        <title>A chromosome level genome sequence of Diviner's sage (Salvia divinorum).</title>
        <authorList>
            <person name="Ford S.A."/>
            <person name="Ro D.-K."/>
            <person name="Ness R.W."/>
            <person name="Phillips M.A."/>
        </authorList>
    </citation>
    <scope>NUCLEOTIDE SEQUENCE [LARGE SCALE GENOMIC DNA]</scope>
    <source>
        <strain evidence="4">SAF-2024a</strain>
        <tissue evidence="4">Leaf</tissue>
    </source>
</reference>
<dbReference type="EMBL" id="JBEAFC010000007">
    <property type="protein sequence ID" value="KAL1550187.1"/>
    <property type="molecule type" value="Genomic_DNA"/>
</dbReference>
<evidence type="ECO:0000313" key="5">
    <source>
        <dbReference type="Proteomes" id="UP001567538"/>
    </source>
</evidence>
<evidence type="ECO:0008006" key="6">
    <source>
        <dbReference type="Google" id="ProtNLM"/>
    </source>
</evidence>
<evidence type="ECO:0000256" key="2">
    <source>
        <dbReference type="ARBA" id="ARBA00022737"/>
    </source>
</evidence>
<dbReference type="InterPro" id="IPR002885">
    <property type="entry name" value="PPR_rpt"/>
</dbReference>
<keyword evidence="5" id="KW-1185">Reference proteome</keyword>
<comment type="caution">
    <text evidence="4">The sequence shown here is derived from an EMBL/GenBank/DDBJ whole genome shotgun (WGS) entry which is preliminary data.</text>
</comment>
<dbReference type="InterPro" id="IPR011990">
    <property type="entry name" value="TPR-like_helical_dom_sf"/>
</dbReference>
<dbReference type="Proteomes" id="UP001567538">
    <property type="component" value="Unassembled WGS sequence"/>
</dbReference>
<feature type="repeat" description="PPR" evidence="3">
    <location>
        <begin position="109"/>
        <end position="143"/>
    </location>
</feature>
<name>A0ABD1H1R6_SALDI</name>
<keyword evidence="2" id="KW-0677">Repeat</keyword>
<sequence length="469" mass="52525">MRESGFLRDCFGYNKVMACYATHGQLVECGKLLHEMVVVGKVAPNKETFKVLFTVLKKGVSRLRLKEGVGLKSNASTYNAAIRAYVAYGKIDDALKMFMRMQDEGVEPDVVTLINLVHCYGRVGMVEGMKRVHNQLKHGEVVPSEVTQEMKLASEFEQFADCGRFGLDDEILTAPSLKLPVTIDFDGFQKAAVQMVTTLAFIFKDGVMGGITICQENYRNQSLHACYNDRRRCLLPVLAQKSRIKVSVALPFVYSALSHYEDEKGSGLYYVDSESGRLKGTRFSIGSGSPYAYGVLDSGLLDHTRPFLWHKLPLHLHNVSFAAFTPYELAILEVQLSPKPSQFQLFLQNPTSRKKIHCNDEVGLKNGRICTSAGPRCPIRALWPQHIWDVYGCVREGMASEGGSFVIKHIKLRGFFHDEVTMSTVIKVLKDAGEFDKSEGRLRDFGGVEESDVTRELCLTTTYNMLIDL</sequence>
<dbReference type="NCBIfam" id="TIGR00756">
    <property type="entry name" value="PPR"/>
    <property type="match status" value="1"/>
</dbReference>
<proteinExistence type="inferred from homology"/>
<dbReference type="InterPro" id="IPR029055">
    <property type="entry name" value="Ntn_hydrolases_N"/>
</dbReference>
<dbReference type="Gene3D" id="3.60.20.10">
    <property type="entry name" value="Glutamine Phosphoribosylpyrophosphate, subunit 1, domain 1"/>
    <property type="match status" value="1"/>
</dbReference>
<organism evidence="4 5">
    <name type="scientific">Salvia divinorum</name>
    <name type="common">Maria pastora</name>
    <name type="synonym">Diviner's sage</name>
    <dbReference type="NCBI Taxonomy" id="28513"/>
    <lineage>
        <taxon>Eukaryota</taxon>
        <taxon>Viridiplantae</taxon>
        <taxon>Streptophyta</taxon>
        <taxon>Embryophyta</taxon>
        <taxon>Tracheophyta</taxon>
        <taxon>Spermatophyta</taxon>
        <taxon>Magnoliopsida</taxon>
        <taxon>eudicotyledons</taxon>
        <taxon>Gunneridae</taxon>
        <taxon>Pentapetalae</taxon>
        <taxon>asterids</taxon>
        <taxon>lamiids</taxon>
        <taxon>Lamiales</taxon>
        <taxon>Lamiaceae</taxon>
        <taxon>Nepetoideae</taxon>
        <taxon>Mentheae</taxon>
        <taxon>Salviinae</taxon>
        <taxon>Salvia</taxon>
        <taxon>Salvia subgen. Calosphace</taxon>
    </lineage>
</organism>
<feature type="repeat" description="PPR" evidence="3">
    <location>
        <begin position="74"/>
        <end position="108"/>
    </location>
</feature>
<dbReference type="Gene3D" id="1.25.40.10">
    <property type="entry name" value="Tetratricopeptide repeat domain"/>
    <property type="match status" value="2"/>
</dbReference>
<evidence type="ECO:0000256" key="1">
    <source>
        <dbReference type="ARBA" id="ARBA00007626"/>
    </source>
</evidence>
<dbReference type="Pfam" id="PF01535">
    <property type="entry name" value="PPR"/>
    <property type="match status" value="1"/>
</dbReference>